<feature type="domain" description="Cyclic nucleotide-binding" evidence="1">
    <location>
        <begin position="1"/>
        <end position="57"/>
    </location>
</feature>
<dbReference type="Gene3D" id="2.60.120.10">
    <property type="entry name" value="Jelly Rolls"/>
    <property type="match status" value="4"/>
</dbReference>
<protein>
    <recommendedName>
        <fullName evidence="1">Cyclic nucleotide-binding domain-containing protein</fullName>
    </recommendedName>
</protein>
<organism evidence="2 3">
    <name type="scientific">Thraustotheca clavata</name>
    <dbReference type="NCBI Taxonomy" id="74557"/>
    <lineage>
        <taxon>Eukaryota</taxon>
        <taxon>Sar</taxon>
        <taxon>Stramenopiles</taxon>
        <taxon>Oomycota</taxon>
        <taxon>Saprolegniomycetes</taxon>
        <taxon>Saprolegniales</taxon>
        <taxon>Achlyaceae</taxon>
        <taxon>Thraustotheca</taxon>
    </lineage>
</organism>
<dbReference type="PANTHER" id="PTHR23011">
    <property type="entry name" value="CYCLIC NUCLEOTIDE-BINDING DOMAIN CONTAINING PROTEIN"/>
    <property type="match status" value="1"/>
</dbReference>
<evidence type="ECO:0000259" key="1">
    <source>
        <dbReference type="PROSITE" id="PS50042"/>
    </source>
</evidence>
<reference evidence="2 3" key="1">
    <citation type="journal article" date="2014" name="Genome Biol. Evol.">
        <title>The secreted proteins of Achlya hypogyna and Thraustotheca clavata identify the ancestral oomycete secretome and reveal gene acquisitions by horizontal gene transfer.</title>
        <authorList>
            <person name="Misner I."/>
            <person name="Blouin N."/>
            <person name="Leonard G."/>
            <person name="Richards T.A."/>
            <person name="Lane C.E."/>
        </authorList>
    </citation>
    <scope>NUCLEOTIDE SEQUENCE [LARGE SCALE GENOMIC DNA]</scope>
    <source>
        <strain evidence="2 3">ATCC 34112</strain>
    </source>
</reference>
<dbReference type="OrthoDB" id="75276at2759"/>
<dbReference type="SUPFAM" id="SSF50729">
    <property type="entry name" value="PH domain-like"/>
    <property type="match status" value="1"/>
</dbReference>
<dbReference type="Pfam" id="PF00027">
    <property type="entry name" value="cNMP_binding"/>
    <property type="match status" value="1"/>
</dbReference>
<keyword evidence="3" id="KW-1185">Reference proteome</keyword>
<name>A0A1W0A2L6_9STRA</name>
<gene>
    <name evidence="2" type="ORF">THRCLA_03471</name>
</gene>
<dbReference type="Proteomes" id="UP000243217">
    <property type="component" value="Unassembled WGS sequence"/>
</dbReference>
<dbReference type="InterPro" id="IPR018490">
    <property type="entry name" value="cNMP-bd_dom_sf"/>
</dbReference>
<proteinExistence type="predicted"/>
<feature type="domain" description="Cyclic nucleotide-binding" evidence="1">
    <location>
        <begin position="97"/>
        <end position="179"/>
    </location>
</feature>
<feature type="domain" description="Cyclic nucleotide-binding" evidence="1">
    <location>
        <begin position="678"/>
        <end position="781"/>
    </location>
</feature>
<dbReference type="PROSITE" id="PS50042">
    <property type="entry name" value="CNMP_BINDING_3"/>
    <property type="match status" value="3"/>
</dbReference>
<dbReference type="InterPro" id="IPR000595">
    <property type="entry name" value="cNMP-bd_dom"/>
</dbReference>
<dbReference type="STRING" id="74557.A0A1W0A2L6"/>
<sequence length="1330" mass="149953">MLPGDIYGHLNLWNGARQRIDDPEHHWLRKRPFSSTLVAHEATKVLLLDRRQFSNLLRHKKSEFGEHEVLELCAVPSLERKTKHLADFHRWCLEFIGFYQLPDSVLCRLVEVMTAITLPPNKIVYNKASELDGIYFVVSGGVKIHDSTLPERIVRVGDFFGSDDIHTKHRHQEIATTIAPTILLRVPKTHYLYFMYPIYTVEQPASLLSQCPMGRRATRQLLHEISYLLHNLHIFNHIPLALCMECIPFLRVKTFSSGDTISLEDSFGDALFSSIVKGRVAGYSRDHWDKCYEAIDLHPFSFVPSLHDHQLVSPIEKQYTTLYGRYIHTFHSTETFRTQAIDANGQHFTPMTLVAIEPTMAIELMEADVQGIIQRLADPTMSCWALRAAVDGGTPTNSGVIHSNDELATIAQELWFTVKEKCSMAHELFEIVHYKPGDKIICSGERLNYLTLILRGQCTVTRAHIRATQKLHNHNQDTSSTTTPIRQLRSDFKSTSKTLLCHEKRSKSVLPTLLKLSKRPARLRLNSVVPHSIDCPPIIVASVDKPQHDIIVEDGVLTIQTCWTIKAGDLYGGEIALPGAYKSLYSVTTDTPVQILKCSKEAFERIQTIRRSNHFHEIAAPSKRIMAKAHWMRANYKVVETIVAHPSPIKQPRFWNLLDQAVSQRVKLIIKHLAHMSLFECMSEETMSNIVSSAKFDTIDKGTIIYTAGDSPKKYYVVVTGKVYLYSPLPQLEHQTLKRLGHGEGFGEFEILTSQTTRNLTAVAQETTQLISFTTQTFTDLWDKNVLSNMRDTIAFFLNLSWTSRLELDRLCHLIYAARSMIYTKDAEIFSTHSKLNHAYIISQGTCSVQATLRMELTEKEPNDPISNDPLIIHSNLAHVSSGHTIWACGECYFSLTSITTDTKVLTINYDTLRAIVPKWVQSDLDRDIQEQNKYHRQRIQDLKGQAMEILNMRSRVTSVVNPVEEAYFTPPLKTQSQVLQSRPNHLTMTDIVAGQPVAFNDILYVSSSLTTENTTSSTAIPSILFPPQEKTIAPKHGLGSFYASRNVPMLNYTSDSILLEDSNRFLATTPIKTATPPRPWRCHATPIEKPVINTTISTKSSPFRLFRLKPIPIESQERGSNQTEQSPLASIALLGNGLNSLPCNTPRTTTPRVKSHEAITKSGNNQIKLSKLNHNGGSTMTPLPELTQRKAKIGILSFRGCHKCTAVFQNHILTCYTDEHDIARPEVALGIWRISATTDVIDYPPEALNPMEFNIIIDGETTNFSALTLQDKLRWLSTLRQSIAQQRGSGISIASNRVMPAPKKSIVKTEPSEESALPALEYIVAFPPS</sequence>
<dbReference type="SMART" id="SM00100">
    <property type="entry name" value="cNMP"/>
    <property type="match status" value="2"/>
</dbReference>
<comment type="caution">
    <text evidence="2">The sequence shown here is derived from an EMBL/GenBank/DDBJ whole genome shotgun (WGS) entry which is preliminary data.</text>
</comment>
<dbReference type="PANTHER" id="PTHR23011:SF28">
    <property type="entry name" value="CYCLIC NUCLEOTIDE-BINDING DOMAIN CONTAINING PROTEIN"/>
    <property type="match status" value="1"/>
</dbReference>
<dbReference type="InterPro" id="IPR014710">
    <property type="entry name" value="RmlC-like_jellyroll"/>
</dbReference>
<evidence type="ECO:0000313" key="3">
    <source>
        <dbReference type="Proteomes" id="UP000243217"/>
    </source>
</evidence>
<dbReference type="CDD" id="cd00038">
    <property type="entry name" value="CAP_ED"/>
    <property type="match status" value="2"/>
</dbReference>
<evidence type="ECO:0000313" key="2">
    <source>
        <dbReference type="EMBL" id="OQS04280.1"/>
    </source>
</evidence>
<dbReference type="SUPFAM" id="SSF51206">
    <property type="entry name" value="cAMP-binding domain-like"/>
    <property type="match status" value="5"/>
</dbReference>
<dbReference type="EMBL" id="JNBS01000647">
    <property type="protein sequence ID" value="OQS04280.1"/>
    <property type="molecule type" value="Genomic_DNA"/>
</dbReference>
<accession>A0A1W0A2L6</accession>